<feature type="compositionally biased region" description="Basic and acidic residues" evidence="1">
    <location>
        <begin position="519"/>
        <end position="537"/>
    </location>
</feature>
<comment type="caution">
    <text evidence="2">The sequence shown here is derived from an EMBL/GenBank/DDBJ whole genome shotgun (WGS) entry which is preliminary data.</text>
</comment>
<evidence type="ECO:0000313" key="2">
    <source>
        <dbReference type="EMBL" id="KAH7115971.1"/>
    </source>
</evidence>
<feature type="compositionally biased region" description="Polar residues" evidence="1">
    <location>
        <begin position="1102"/>
        <end position="1124"/>
    </location>
</feature>
<feature type="compositionally biased region" description="Basic and acidic residues" evidence="1">
    <location>
        <begin position="495"/>
        <end position="511"/>
    </location>
</feature>
<protein>
    <submittedName>
        <fullName evidence="2">Uncharacterized protein</fullName>
    </submittedName>
</protein>
<feature type="region of interest" description="Disordered" evidence="1">
    <location>
        <begin position="1393"/>
        <end position="1477"/>
    </location>
</feature>
<accession>A0A9P9DB32</accession>
<feature type="compositionally biased region" description="Low complexity" evidence="1">
    <location>
        <begin position="378"/>
        <end position="397"/>
    </location>
</feature>
<proteinExistence type="predicted"/>
<feature type="compositionally biased region" description="Polar residues" evidence="1">
    <location>
        <begin position="1403"/>
        <end position="1427"/>
    </location>
</feature>
<dbReference type="EMBL" id="JAGMWT010000015">
    <property type="protein sequence ID" value="KAH7115971.1"/>
    <property type="molecule type" value="Genomic_DNA"/>
</dbReference>
<gene>
    <name evidence="2" type="ORF">B0J11DRAFT_114574</name>
</gene>
<feature type="compositionally biased region" description="Low complexity" evidence="1">
    <location>
        <begin position="149"/>
        <end position="166"/>
    </location>
</feature>
<dbReference type="OrthoDB" id="5416983at2759"/>
<feature type="compositionally biased region" description="Basic and acidic residues" evidence="1">
    <location>
        <begin position="724"/>
        <end position="751"/>
    </location>
</feature>
<evidence type="ECO:0000313" key="3">
    <source>
        <dbReference type="Proteomes" id="UP000700596"/>
    </source>
</evidence>
<organism evidence="2 3">
    <name type="scientific">Dendryphion nanum</name>
    <dbReference type="NCBI Taxonomy" id="256645"/>
    <lineage>
        <taxon>Eukaryota</taxon>
        <taxon>Fungi</taxon>
        <taxon>Dikarya</taxon>
        <taxon>Ascomycota</taxon>
        <taxon>Pezizomycotina</taxon>
        <taxon>Dothideomycetes</taxon>
        <taxon>Pleosporomycetidae</taxon>
        <taxon>Pleosporales</taxon>
        <taxon>Torulaceae</taxon>
        <taxon>Dendryphion</taxon>
    </lineage>
</organism>
<dbReference type="Proteomes" id="UP000700596">
    <property type="component" value="Unassembled WGS sequence"/>
</dbReference>
<feature type="compositionally biased region" description="Polar residues" evidence="1">
    <location>
        <begin position="124"/>
        <end position="148"/>
    </location>
</feature>
<feature type="compositionally biased region" description="Polar residues" evidence="1">
    <location>
        <begin position="86"/>
        <end position="117"/>
    </location>
</feature>
<feature type="compositionally biased region" description="Pro residues" evidence="1">
    <location>
        <begin position="950"/>
        <end position="960"/>
    </location>
</feature>
<feature type="compositionally biased region" description="Low complexity" evidence="1">
    <location>
        <begin position="1450"/>
        <end position="1469"/>
    </location>
</feature>
<feature type="compositionally biased region" description="Basic and acidic residues" evidence="1">
    <location>
        <begin position="312"/>
        <end position="324"/>
    </location>
</feature>
<feature type="compositionally biased region" description="Low complexity" evidence="1">
    <location>
        <begin position="975"/>
        <end position="984"/>
    </location>
</feature>
<feature type="compositionally biased region" description="Basic and acidic residues" evidence="1">
    <location>
        <begin position="1024"/>
        <end position="1045"/>
    </location>
</feature>
<keyword evidence="3" id="KW-1185">Reference proteome</keyword>
<feature type="region of interest" description="Disordered" evidence="1">
    <location>
        <begin position="1068"/>
        <end position="1196"/>
    </location>
</feature>
<feature type="compositionally biased region" description="Polar residues" evidence="1">
    <location>
        <begin position="235"/>
        <end position="244"/>
    </location>
</feature>
<evidence type="ECO:0000256" key="1">
    <source>
        <dbReference type="SAM" id="MobiDB-lite"/>
    </source>
</evidence>
<feature type="compositionally biased region" description="Polar residues" evidence="1">
    <location>
        <begin position="865"/>
        <end position="874"/>
    </location>
</feature>
<feature type="region of interest" description="Disordered" evidence="1">
    <location>
        <begin position="1023"/>
        <end position="1045"/>
    </location>
</feature>
<name>A0A9P9DB32_9PLEO</name>
<feature type="compositionally biased region" description="Polar residues" evidence="1">
    <location>
        <begin position="885"/>
        <end position="911"/>
    </location>
</feature>
<feature type="compositionally biased region" description="Pro residues" evidence="1">
    <location>
        <begin position="353"/>
        <end position="364"/>
    </location>
</feature>
<feature type="region of interest" description="Disordered" evidence="1">
    <location>
        <begin position="831"/>
        <end position="984"/>
    </location>
</feature>
<feature type="compositionally biased region" description="Polar residues" evidence="1">
    <location>
        <begin position="259"/>
        <end position="268"/>
    </location>
</feature>
<feature type="region of interest" description="Disordered" evidence="1">
    <location>
        <begin position="310"/>
        <end position="448"/>
    </location>
</feature>
<feature type="compositionally biased region" description="Polar residues" evidence="1">
    <location>
        <begin position="633"/>
        <end position="660"/>
    </location>
</feature>
<feature type="compositionally biased region" description="Basic and acidic residues" evidence="1">
    <location>
        <begin position="683"/>
        <end position="711"/>
    </location>
</feature>
<sequence length="1477" mass="157076">MEARSPPAVAAAFVHEPAQPIFQVNQRSDTTIVPAITASKSVMAEQIAHDVVKEAQSMGGPSPIDDTATSTSTPAGNGETPPERTNVLSKPSQTQHTTITNATNSEAADGETSQSFDQADGAVASTTLNSTGQAHINSMSKDTHTQLVNGDAGDQSASDDGASQNALGEMSGGSDTDISRPGSVDPLKERPGGHFRSNSMKKPASFKSVSVTKNFLAKSAVSIPVVRPGEKVPPTGQTAASNLQAAKPRLVAKSGGGSNVSRTLSKTNGAGAGPDGSKVWNKNQPVPLPPPKQFTDEELKQQYGIHLATRLQADEGGKEAKWADIDDDEDDWTPEAVQWMDGTKSSLTAAENQPPPPPEEPTPVPKKEVQPPAVPIEATAPISAPTPAAPTATPTSSQRPGSTGGTKTILKPGAHVQAGSKAGLVLKGQPEKPTLVAKPSGSMPVKSPWAVLPPVEKVSPVQINPPAPQQAAPRFTQRDSHGYDAPPPPAAAKEIAPDDFNRSWRDERVNRELFNSHSGRYEPVNDTRRGSNRDNFRHQPAVLQRPHDGPAEPSAAFQTSRTSADAPVWGRRRNSSNVSGGSGRRMSNDRMPPMLSNVPRRGSQSINGVEPSGTPRQAFPTVPEQHPVFAQEASPNLSIVQPASPYGSVSSAGHTGTANNADGAAHHGPPVPAENPVEVQNRLMREKLERARLQKQKEREQEQKEEDERKERLRKKLEAMGLTDDSKTKPKEPSPSRPPRPADKSPVKDRAVPVAVQSPPKPPVPTSEGEVAQYGMMKVHQPHPVRRQHPSEAAPSKISRNHNIDVSATAATSKPGASPVKAFASVSGEVQPKLAGAGAPTSFTSSPPQPPSITSPADGRPNKLSIEQSQASTHQSEDPVRAGAASTSTLKTSQPPVATWSNNNLAAQPQSRPWGANVWGPPQAKDRALGNGTFDSEYVRGQRPASQQLPPQPTAAPPPSLGLTSQLKPAPPQPQAASAPPFNQPIFIKPEMASAPQVTAMPKPGPIAPPVNKGWGNFHTSIVNDDRSLATQSRENKDRLGGAYRPEMRERYKVVRGQAQDVTLHDQLGHIGINKPDSNTEAVQAPTDSKTNDDVTKPATEANPTPSTVGQSATHHQTNSQTARPSRFFPRTAEPIVQSSTEANADSPPPPETESHPAFAGDSIHPIVKMPKPSPRVKLPPTAAETPTQEAPVSMPSRQRMGLGARPLALDPEWQARFNSLLEKPNSGHPLIPSTRPVAGAQSTNPATSADLTITASSRAPLEDRTSIGSATVSLPKKLFADDVSSEVTTRVSAEEALLDDREFGSLPVVRLSKTSHLAANEPPAPFPPTYYPHNRPRTLVYRPLEPQSKACLDTLFFHEETSDGRMKARVHLGNMHEPVLKALPVKREIRKVTNYKGPKRNYSATTGPPNSTDTRAPKKSTSYPRQNSNSNSNSSRPSGSGAWGSSRPTTTHSNSGNTSNTTPWARRAGPPPAPVH</sequence>
<feature type="region of interest" description="Disordered" evidence="1">
    <location>
        <begin position="227"/>
        <end position="294"/>
    </location>
</feature>
<feature type="region of interest" description="Disordered" evidence="1">
    <location>
        <begin position="460"/>
        <end position="819"/>
    </location>
</feature>
<feature type="region of interest" description="Disordered" evidence="1">
    <location>
        <begin position="52"/>
        <end position="207"/>
    </location>
</feature>
<feature type="compositionally biased region" description="Polar residues" evidence="1">
    <location>
        <begin position="1076"/>
        <end position="1089"/>
    </location>
</feature>
<reference evidence="2" key="1">
    <citation type="journal article" date="2021" name="Nat. Commun.">
        <title>Genetic determinants of endophytism in the Arabidopsis root mycobiome.</title>
        <authorList>
            <person name="Mesny F."/>
            <person name="Miyauchi S."/>
            <person name="Thiergart T."/>
            <person name="Pickel B."/>
            <person name="Atanasova L."/>
            <person name="Karlsson M."/>
            <person name="Huettel B."/>
            <person name="Barry K.W."/>
            <person name="Haridas S."/>
            <person name="Chen C."/>
            <person name="Bauer D."/>
            <person name="Andreopoulos W."/>
            <person name="Pangilinan J."/>
            <person name="LaButti K."/>
            <person name="Riley R."/>
            <person name="Lipzen A."/>
            <person name="Clum A."/>
            <person name="Drula E."/>
            <person name="Henrissat B."/>
            <person name="Kohler A."/>
            <person name="Grigoriev I.V."/>
            <person name="Martin F.M."/>
            <person name="Hacquard S."/>
        </authorList>
    </citation>
    <scope>NUCLEOTIDE SEQUENCE</scope>
    <source>
        <strain evidence="2">MPI-CAGE-CH-0243</strain>
    </source>
</reference>